<dbReference type="Proteomes" id="UP000007151">
    <property type="component" value="Unassembled WGS sequence"/>
</dbReference>
<gene>
    <name evidence="2" type="ORF">KGM_201290</name>
</gene>
<evidence type="ECO:0000256" key="1">
    <source>
        <dbReference type="SAM" id="MobiDB-lite"/>
    </source>
</evidence>
<feature type="compositionally biased region" description="Basic and acidic residues" evidence="1">
    <location>
        <begin position="59"/>
        <end position="72"/>
    </location>
</feature>
<dbReference type="InParanoid" id="A0A212FHR6"/>
<evidence type="ECO:0000313" key="2">
    <source>
        <dbReference type="EMBL" id="OWR53257.1"/>
    </source>
</evidence>
<name>A0A212FHR6_DANPL</name>
<keyword evidence="3" id="KW-1185">Reference proteome</keyword>
<dbReference type="KEGG" id="dpl:KGM_201290"/>
<comment type="caution">
    <text evidence="2">The sequence shown here is derived from an EMBL/GenBank/DDBJ whole genome shotgun (WGS) entry which is preliminary data.</text>
</comment>
<dbReference type="AlphaFoldDB" id="A0A212FHR6"/>
<evidence type="ECO:0000313" key="3">
    <source>
        <dbReference type="Proteomes" id="UP000007151"/>
    </source>
</evidence>
<sequence>MKRSRGSEQSARNNGHESNNRFIERDALSRQLRGVAGGDRVPSPTVTFKNIEMCNKRNNQKENEPLHEPGRP</sequence>
<dbReference type="EMBL" id="AGBW02008477">
    <property type="protein sequence ID" value="OWR53257.1"/>
    <property type="molecule type" value="Genomic_DNA"/>
</dbReference>
<proteinExistence type="predicted"/>
<accession>A0A212FHR6</accession>
<reference evidence="2 3" key="1">
    <citation type="journal article" date="2011" name="Cell">
        <title>The monarch butterfly genome yields insights into long-distance migration.</title>
        <authorList>
            <person name="Zhan S."/>
            <person name="Merlin C."/>
            <person name="Boore J.L."/>
            <person name="Reppert S.M."/>
        </authorList>
    </citation>
    <scope>NUCLEOTIDE SEQUENCE [LARGE SCALE GENOMIC DNA]</scope>
    <source>
        <strain evidence="2">F-2</strain>
    </source>
</reference>
<protein>
    <submittedName>
        <fullName evidence="2">Uncharacterized protein</fullName>
    </submittedName>
</protein>
<feature type="region of interest" description="Disordered" evidence="1">
    <location>
        <begin position="1"/>
        <end position="72"/>
    </location>
</feature>
<feature type="compositionally biased region" description="Basic and acidic residues" evidence="1">
    <location>
        <begin position="14"/>
        <end position="28"/>
    </location>
</feature>
<organism evidence="2 3">
    <name type="scientific">Danaus plexippus plexippus</name>
    <dbReference type="NCBI Taxonomy" id="278856"/>
    <lineage>
        <taxon>Eukaryota</taxon>
        <taxon>Metazoa</taxon>
        <taxon>Ecdysozoa</taxon>
        <taxon>Arthropoda</taxon>
        <taxon>Hexapoda</taxon>
        <taxon>Insecta</taxon>
        <taxon>Pterygota</taxon>
        <taxon>Neoptera</taxon>
        <taxon>Endopterygota</taxon>
        <taxon>Lepidoptera</taxon>
        <taxon>Glossata</taxon>
        <taxon>Ditrysia</taxon>
        <taxon>Papilionoidea</taxon>
        <taxon>Nymphalidae</taxon>
        <taxon>Danainae</taxon>
        <taxon>Danaini</taxon>
        <taxon>Danaina</taxon>
        <taxon>Danaus</taxon>
        <taxon>Danaus</taxon>
    </lineage>
</organism>